<evidence type="ECO:0000256" key="2">
    <source>
        <dbReference type="ARBA" id="ARBA00022475"/>
    </source>
</evidence>
<organism evidence="10 11">
    <name type="scientific">Nicrophorus vespilloides</name>
    <name type="common">Boreal carrion beetle</name>
    <dbReference type="NCBI Taxonomy" id="110193"/>
    <lineage>
        <taxon>Eukaryota</taxon>
        <taxon>Metazoa</taxon>
        <taxon>Ecdysozoa</taxon>
        <taxon>Arthropoda</taxon>
        <taxon>Hexapoda</taxon>
        <taxon>Insecta</taxon>
        <taxon>Pterygota</taxon>
        <taxon>Neoptera</taxon>
        <taxon>Endopterygota</taxon>
        <taxon>Coleoptera</taxon>
        <taxon>Polyphaga</taxon>
        <taxon>Staphyliniformia</taxon>
        <taxon>Silphidae</taxon>
        <taxon>Nicrophorinae</taxon>
        <taxon>Nicrophorus</taxon>
    </lineage>
</organism>
<evidence type="ECO:0000256" key="1">
    <source>
        <dbReference type="ARBA" id="ARBA00004651"/>
    </source>
</evidence>
<dbReference type="GeneID" id="108562675"/>
<evidence type="ECO:0000256" key="6">
    <source>
        <dbReference type="ARBA" id="ARBA00023170"/>
    </source>
</evidence>
<accession>A0ABM1MPT5</accession>
<keyword evidence="9" id="KW-0732">Signal</keyword>
<dbReference type="PANTHER" id="PTHR42643">
    <property type="entry name" value="IONOTROPIC RECEPTOR 20A-RELATED"/>
    <property type="match status" value="1"/>
</dbReference>
<proteinExistence type="predicted"/>
<keyword evidence="6" id="KW-0675">Receptor</keyword>
<dbReference type="RefSeq" id="XP_017776585.1">
    <property type="nucleotide sequence ID" value="XM_017921096.1"/>
</dbReference>
<dbReference type="InterPro" id="IPR052192">
    <property type="entry name" value="Insect_Ionotropic_Sensory_Rcpt"/>
</dbReference>
<comment type="subcellular location">
    <subcellularLocation>
        <location evidence="1">Cell membrane</location>
        <topology evidence="1">Multi-pass membrane protein</topology>
    </subcellularLocation>
</comment>
<feature type="chain" id="PRO_5046332287" evidence="9">
    <location>
        <begin position="17"/>
        <end position="519"/>
    </location>
</feature>
<gene>
    <name evidence="11" type="primary">LOC108562675</name>
</gene>
<feature type="signal peptide" evidence="9">
    <location>
        <begin position="1"/>
        <end position="16"/>
    </location>
</feature>
<evidence type="ECO:0000256" key="8">
    <source>
        <dbReference type="SAM" id="Phobius"/>
    </source>
</evidence>
<keyword evidence="3 8" id="KW-0812">Transmembrane</keyword>
<protein>
    <submittedName>
        <fullName evidence="11">Uncharacterized protein LOC108562675</fullName>
    </submittedName>
</protein>
<reference evidence="11" key="1">
    <citation type="submission" date="2025-08" db="UniProtKB">
        <authorList>
            <consortium name="RefSeq"/>
        </authorList>
    </citation>
    <scope>IDENTIFICATION</scope>
    <source>
        <tissue evidence="11">Whole Larva</tissue>
    </source>
</reference>
<dbReference type="Proteomes" id="UP000695000">
    <property type="component" value="Unplaced"/>
</dbReference>
<keyword evidence="2" id="KW-1003">Cell membrane</keyword>
<feature type="non-terminal residue" evidence="11">
    <location>
        <position position="519"/>
    </location>
</feature>
<evidence type="ECO:0000256" key="5">
    <source>
        <dbReference type="ARBA" id="ARBA00023136"/>
    </source>
</evidence>
<sequence>MNFPVLLLLFLESAIGKLEESESELCDEMIAYIWNTKISLADSFDTVGLLGTTAEYSSDIVSYMLKHRFERPILIGNRDLQYWDVDKDRPERTKNLFCFVETYNHFEVMIQLAKEMPFFVMTGFIQFIIATPVPDRTWLNSTLEYLSRNKVINFVVVYKLENRIEVIGYNPFNKSIYNFTNHKKGISIYPPKLSNLYGSKIYISFIPDAPRNIIVGDRLMGEDFNWIPILEEKMNAAVEYTIVNSYNLIKEELQTGVTNFSLARHFTYPRHSAIIESGYPSRMDFVAIAVPSAELMPQFKYLFLVFEIHLWVIIILVVVIMCVIYNVLWKATGEQMCVEASTFLVIQCFLSNANAHCIRGQSPIKMLMTSWIYFSLLLSIAFNTALRDSLMILKYGKNINSLEELARSGLTLMGEHRILDVLMEAYPPIADQIIGSYNVSGQLMEYTQREIGFILPNSVIKLVDHKKDENGRFYFHVLEEYLMPGHSVYNFPNNSIFREEIDHIMMLSREFGLFSYNIK</sequence>
<keyword evidence="4 8" id="KW-1133">Transmembrane helix</keyword>
<evidence type="ECO:0000256" key="4">
    <source>
        <dbReference type="ARBA" id="ARBA00022989"/>
    </source>
</evidence>
<evidence type="ECO:0000313" key="10">
    <source>
        <dbReference type="Proteomes" id="UP000695000"/>
    </source>
</evidence>
<evidence type="ECO:0000256" key="9">
    <source>
        <dbReference type="SAM" id="SignalP"/>
    </source>
</evidence>
<name>A0ABM1MPT5_NICVS</name>
<feature type="transmembrane region" description="Helical" evidence="8">
    <location>
        <begin position="301"/>
        <end position="325"/>
    </location>
</feature>
<keyword evidence="10" id="KW-1185">Reference proteome</keyword>
<dbReference type="PANTHER" id="PTHR42643:SF35">
    <property type="entry name" value="IONOTROPIC RECEPTOR 68A, ISOFORM A"/>
    <property type="match status" value="1"/>
</dbReference>
<keyword evidence="5 8" id="KW-0472">Membrane</keyword>
<evidence type="ECO:0000313" key="11">
    <source>
        <dbReference type="RefSeq" id="XP_017776585.1"/>
    </source>
</evidence>
<keyword evidence="7" id="KW-0325">Glycoprotein</keyword>
<evidence type="ECO:0000256" key="3">
    <source>
        <dbReference type="ARBA" id="ARBA00022692"/>
    </source>
</evidence>
<evidence type="ECO:0000256" key="7">
    <source>
        <dbReference type="ARBA" id="ARBA00023180"/>
    </source>
</evidence>
<feature type="transmembrane region" description="Helical" evidence="8">
    <location>
        <begin position="367"/>
        <end position="386"/>
    </location>
</feature>